<sequence>PGAMKSGETLTLSCAVSGYSITSGYGWDWIRQPAGTGLEWLGRGYYSSSTWNTNYASSFQSRITISTDSSKNQFSLQIRSLTAADTAVYYCARGDTVTQSRAGPGQKGEAEPTQFHASVTLIPKEKQETPLSARWL</sequence>
<dbReference type="PANTHER" id="PTHR23266">
    <property type="entry name" value="IMMUNOGLOBULIN HEAVY CHAIN"/>
    <property type="match status" value="1"/>
</dbReference>
<protein>
    <recommendedName>
        <fullName evidence="5">Ig-like domain-containing protein</fullName>
    </recommendedName>
</protein>
<evidence type="ECO:0000256" key="4">
    <source>
        <dbReference type="SAM" id="MobiDB-lite"/>
    </source>
</evidence>
<evidence type="ECO:0000259" key="5">
    <source>
        <dbReference type="PROSITE" id="PS50835"/>
    </source>
</evidence>
<dbReference type="Proteomes" id="UP000291020">
    <property type="component" value="Unassembled WGS sequence"/>
</dbReference>
<accession>A0A452GZF1</accession>
<evidence type="ECO:0000256" key="1">
    <source>
        <dbReference type="ARBA" id="ARBA00022859"/>
    </source>
</evidence>
<keyword evidence="1" id="KW-0391">Immunity</keyword>
<dbReference type="SUPFAM" id="SSF48726">
    <property type="entry name" value="Immunoglobulin"/>
    <property type="match status" value="1"/>
</dbReference>
<dbReference type="GO" id="GO:0019814">
    <property type="term" value="C:immunoglobulin complex"/>
    <property type="evidence" value="ECO:0007669"/>
    <property type="project" value="UniProtKB-KW"/>
</dbReference>
<dbReference type="STRING" id="38772.ENSGAGP00000007575"/>
<dbReference type="InterPro" id="IPR007110">
    <property type="entry name" value="Ig-like_dom"/>
</dbReference>
<dbReference type="InterPro" id="IPR013106">
    <property type="entry name" value="Ig_V-set"/>
</dbReference>
<organism evidence="6 7">
    <name type="scientific">Gopherus agassizii</name>
    <name type="common">Agassiz's desert tortoise</name>
    <dbReference type="NCBI Taxonomy" id="38772"/>
    <lineage>
        <taxon>Eukaryota</taxon>
        <taxon>Metazoa</taxon>
        <taxon>Chordata</taxon>
        <taxon>Craniata</taxon>
        <taxon>Vertebrata</taxon>
        <taxon>Euteleostomi</taxon>
        <taxon>Archelosauria</taxon>
        <taxon>Testudinata</taxon>
        <taxon>Testudines</taxon>
        <taxon>Cryptodira</taxon>
        <taxon>Durocryptodira</taxon>
        <taxon>Testudinoidea</taxon>
        <taxon>Testudinidae</taxon>
        <taxon>Gopherus</taxon>
    </lineage>
</organism>
<reference evidence="7" key="1">
    <citation type="journal article" date="2017" name="PLoS ONE">
        <title>The Agassiz's desert tortoise genome provides a resource for the conservation of a threatened species.</title>
        <authorList>
            <person name="Tollis M."/>
            <person name="DeNardo D.F."/>
            <person name="Cornelius J.A."/>
            <person name="Dolby G.A."/>
            <person name="Edwards T."/>
            <person name="Henen B.T."/>
            <person name="Karl A.E."/>
            <person name="Murphy R.W."/>
            <person name="Kusumi K."/>
        </authorList>
    </citation>
    <scope>NUCLEOTIDE SEQUENCE [LARGE SCALE GENOMIC DNA]</scope>
</reference>
<dbReference type="InterPro" id="IPR013783">
    <property type="entry name" value="Ig-like_fold"/>
</dbReference>
<dbReference type="InterPro" id="IPR036179">
    <property type="entry name" value="Ig-like_dom_sf"/>
</dbReference>
<dbReference type="AlphaFoldDB" id="A0A452GZF1"/>
<evidence type="ECO:0000256" key="3">
    <source>
        <dbReference type="ARBA" id="ARBA00043265"/>
    </source>
</evidence>
<dbReference type="Pfam" id="PF07686">
    <property type="entry name" value="V-set"/>
    <property type="match status" value="1"/>
</dbReference>
<feature type="region of interest" description="Disordered" evidence="4">
    <location>
        <begin position="98"/>
        <end position="119"/>
    </location>
</feature>
<name>A0A452GZF1_9SAUR</name>
<keyword evidence="2" id="KW-1064">Adaptive immunity</keyword>
<evidence type="ECO:0000313" key="7">
    <source>
        <dbReference type="Proteomes" id="UP000291020"/>
    </source>
</evidence>
<dbReference type="PROSITE" id="PS50835">
    <property type="entry name" value="IG_LIKE"/>
    <property type="match status" value="1"/>
</dbReference>
<feature type="domain" description="Ig-like" evidence="5">
    <location>
        <begin position="1"/>
        <end position="91"/>
    </location>
</feature>
<keyword evidence="7" id="KW-1185">Reference proteome</keyword>
<dbReference type="SMART" id="SM00406">
    <property type="entry name" value="IGv"/>
    <property type="match status" value="1"/>
</dbReference>
<proteinExistence type="predicted"/>
<dbReference type="Gene3D" id="2.60.40.10">
    <property type="entry name" value="Immunoglobulins"/>
    <property type="match status" value="1"/>
</dbReference>
<dbReference type="GO" id="GO:0005576">
    <property type="term" value="C:extracellular region"/>
    <property type="evidence" value="ECO:0007669"/>
    <property type="project" value="UniProtKB-ARBA"/>
</dbReference>
<dbReference type="Ensembl" id="ENSGAGT00000008745.1">
    <property type="protein sequence ID" value="ENSGAGP00000007575.1"/>
    <property type="gene ID" value="ENSGAGG00000006061.1"/>
</dbReference>
<keyword evidence="3" id="KW-1280">Immunoglobulin</keyword>
<reference evidence="6" key="2">
    <citation type="submission" date="2025-08" db="UniProtKB">
        <authorList>
            <consortium name="Ensembl"/>
        </authorList>
    </citation>
    <scope>IDENTIFICATION</scope>
</reference>
<reference evidence="6" key="3">
    <citation type="submission" date="2025-09" db="UniProtKB">
        <authorList>
            <consortium name="Ensembl"/>
        </authorList>
    </citation>
    <scope>IDENTIFICATION</scope>
</reference>
<dbReference type="GO" id="GO:0002250">
    <property type="term" value="P:adaptive immune response"/>
    <property type="evidence" value="ECO:0007669"/>
    <property type="project" value="UniProtKB-KW"/>
</dbReference>
<evidence type="ECO:0000256" key="2">
    <source>
        <dbReference type="ARBA" id="ARBA00023130"/>
    </source>
</evidence>
<dbReference type="InterPro" id="IPR050199">
    <property type="entry name" value="IgHV"/>
</dbReference>
<evidence type="ECO:0000313" key="6">
    <source>
        <dbReference type="Ensembl" id="ENSGAGP00000007575.1"/>
    </source>
</evidence>